<dbReference type="Pfam" id="PF13460">
    <property type="entry name" value="NAD_binding_10"/>
    <property type="match status" value="1"/>
</dbReference>
<dbReference type="SUPFAM" id="SSF51735">
    <property type="entry name" value="NAD(P)-binding Rossmann-fold domains"/>
    <property type="match status" value="1"/>
</dbReference>
<protein>
    <submittedName>
        <fullName evidence="2">NAD-dependent epimerase</fullName>
    </submittedName>
</protein>
<dbReference type="EMBL" id="LVWG01000023">
    <property type="protein sequence ID" value="KZK74523.1"/>
    <property type="molecule type" value="Genomic_DNA"/>
</dbReference>
<dbReference type="InterPro" id="IPR036291">
    <property type="entry name" value="NAD(P)-bd_dom_sf"/>
</dbReference>
<dbReference type="CDD" id="cd05243">
    <property type="entry name" value="SDR_a5"/>
    <property type="match status" value="1"/>
</dbReference>
<reference evidence="2 3" key="1">
    <citation type="submission" date="2016-03" db="EMBL/GenBank/DDBJ databases">
        <title>Speciation and ecological success in dimly lit waters: horizontal gene transfer in a green sulfur bacteria bloom unveiled by metagenomic assembly.</title>
        <authorList>
            <person name="Llorens-Mares T."/>
            <person name="Liu Z."/>
            <person name="Allen L.Z."/>
            <person name="Rusch D.B."/>
            <person name="Craig M.T."/>
            <person name="Dupont C.L."/>
            <person name="Bryant D.A."/>
            <person name="Casamayor E.O."/>
        </authorList>
    </citation>
    <scope>NUCLEOTIDE SEQUENCE [LARGE SCALE GENOMIC DNA]</scope>
    <source>
        <strain evidence="2">CIII</strain>
    </source>
</reference>
<proteinExistence type="predicted"/>
<sequence length="232" mass="25384">MQPYSGTVFVAGATGRTGREILKRLQHYGVSFRLYVRSADKLKELFGNAIEDFVRIGSLEDEEALKSALEECDAIISAIGSNPADPTAPPPSAIDRDGVMRLAAIAESRGLKKFVLLSSLGATKPDHPLNKYGQVLKMKLEGENEVRRLFGSENRSYTIIRPGGLLNTPPFMHRLLAATGDSISGSVSRGDVAEVAVLSLWNDGARNRTFELIEESEEQQESLVSVFDMLEE</sequence>
<dbReference type="PANTHER" id="PTHR15020:SF11">
    <property type="entry name" value="OS06G0360300 PROTEIN"/>
    <property type="match status" value="1"/>
</dbReference>
<dbReference type="RefSeq" id="WP_303681353.1">
    <property type="nucleotide sequence ID" value="NZ_LVWG01000023.1"/>
</dbReference>
<dbReference type="PANTHER" id="PTHR15020">
    <property type="entry name" value="FLAVIN REDUCTASE-RELATED"/>
    <property type="match status" value="1"/>
</dbReference>
<feature type="domain" description="NAD(P)-binding" evidence="1">
    <location>
        <begin position="12"/>
        <end position="200"/>
    </location>
</feature>
<dbReference type="InterPro" id="IPR016040">
    <property type="entry name" value="NAD(P)-bd_dom"/>
</dbReference>
<organism evidence="2 3">
    <name type="scientific">Pelodictyon luteolum</name>
    <dbReference type="NCBI Taxonomy" id="1100"/>
    <lineage>
        <taxon>Bacteria</taxon>
        <taxon>Pseudomonadati</taxon>
        <taxon>Chlorobiota</taxon>
        <taxon>Chlorobiia</taxon>
        <taxon>Chlorobiales</taxon>
        <taxon>Chlorobiaceae</taxon>
        <taxon>Chlorobium/Pelodictyon group</taxon>
        <taxon>Pelodictyon</taxon>
    </lineage>
</organism>
<gene>
    <name evidence="2" type="ORF">A3K90_05215</name>
</gene>
<evidence type="ECO:0000313" key="3">
    <source>
        <dbReference type="Proteomes" id="UP000076481"/>
    </source>
</evidence>
<dbReference type="AlphaFoldDB" id="A0A165LWN1"/>
<dbReference type="Proteomes" id="UP000076481">
    <property type="component" value="Unassembled WGS sequence"/>
</dbReference>
<name>A0A165LWN1_PELLU</name>
<accession>A0A165LWN1</accession>
<evidence type="ECO:0000313" key="2">
    <source>
        <dbReference type="EMBL" id="KZK74523.1"/>
    </source>
</evidence>
<dbReference type="Gene3D" id="3.40.50.720">
    <property type="entry name" value="NAD(P)-binding Rossmann-like Domain"/>
    <property type="match status" value="1"/>
</dbReference>
<comment type="caution">
    <text evidence="2">The sequence shown here is derived from an EMBL/GenBank/DDBJ whole genome shotgun (WGS) entry which is preliminary data.</text>
</comment>
<evidence type="ECO:0000259" key="1">
    <source>
        <dbReference type="Pfam" id="PF13460"/>
    </source>
</evidence>